<protein>
    <submittedName>
        <fullName evidence="1">Uncharacterized protein</fullName>
    </submittedName>
</protein>
<comment type="caution">
    <text evidence="1">The sequence shown here is derived from an EMBL/GenBank/DDBJ whole genome shotgun (WGS) entry which is preliminary data.</text>
</comment>
<reference evidence="2" key="1">
    <citation type="submission" date="2016-01" db="EMBL/GenBank/DDBJ databases">
        <authorList>
            <person name="Mitreva M."/>
            <person name="Pepin K.H."/>
            <person name="Mihindukulasuriya K.A."/>
            <person name="Fulton R."/>
            <person name="Fronick C."/>
            <person name="O'Laughlin M."/>
            <person name="Miner T."/>
            <person name="Herter B."/>
            <person name="Rosa B.A."/>
            <person name="Cordes M."/>
            <person name="Tomlinson C."/>
            <person name="Wollam A."/>
            <person name="Palsikar V.B."/>
            <person name="Mardis E.R."/>
            <person name="Wilson R.K."/>
        </authorList>
    </citation>
    <scope>NUCLEOTIDE SEQUENCE [LARGE SCALE GENOMIC DNA]</scope>
    <source>
        <strain evidence="2">DNF00896</strain>
    </source>
</reference>
<dbReference type="STRING" id="467210.HMPREF1866_00917"/>
<dbReference type="EMBL" id="LSDA01000035">
    <property type="protein sequence ID" value="KXB59314.1"/>
    <property type="molecule type" value="Genomic_DNA"/>
</dbReference>
<evidence type="ECO:0000313" key="1">
    <source>
        <dbReference type="EMBL" id="KXB59314.1"/>
    </source>
</evidence>
<dbReference type="Proteomes" id="UP000070394">
    <property type="component" value="Unassembled WGS sequence"/>
</dbReference>
<sequence>MKIFLLKNDKNRIYFRNYERISAEEETFLYAECKDTIEKLLKIFE</sequence>
<accession>A0A133ZV54</accession>
<organism evidence="1 2">
    <name type="scientific">Lachnoanaerobaculum saburreum</name>
    <dbReference type="NCBI Taxonomy" id="467210"/>
    <lineage>
        <taxon>Bacteria</taxon>
        <taxon>Bacillati</taxon>
        <taxon>Bacillota</taxon>
        <taxon>Clostridia</taxon>
        <taxon>Lachnospirales</taxon>
        <taxon>Lachnospiraceae</taxon>
        <taxon>Lachnoanaerobaculum</taxon>
    </lineage>
</organism>
<gene>
    <name evidence="1" type="ORF">HMPREF1866_00917</name>
</gene>
<name>A0A133ZV54_9FIRM</name>
<dbReference type="PATRIC" id="fig|467210.3.peg.905"/>
<dbReference type="AlphaFoldDB" id="A0A133ZV54"/>
<evidence type="ECO:0000313" key="2">
    <source>
        <dbReference type="Proteomes" id="UP000070394"/>
    </source>
</evidence>
<proteinExistence type="predicted"/>
<keyword evidence="2" id="KW-1185">Reference proteome</keyword>